<evidence type="ECO:0000313" key="1">
    <source>
        <dbReference type="EMBL" id="MFC6878594.1"/>
    </source>
</evidence>
<protein>
    <submittedName>
        <fullName evidence="1">Phytanoyl-CoA dioxygenase family protein</fullName>
    </submittedName>
</protein>
<dbReference type="PANTHER" id="PTHR20883">
    <property type="entry name" value="PHYTANOYL-COA DIOXYGENASE DOMAIN CONTAINING 1"/>
    <property type="match status" value="1"/>
</dbReference>
<keyword evidence="1" id="KW-0223">Dioxygenase</keyword>
<keyword evidence="1" id="KW-0560">Oxidoreductase</keyword>
<dbReference type="InterPro" id="IPR008775">
    <property type="entry name" value="Phytyl_CoA_dOase-like"/>
</dbReference>
<dbReference type="Pfam" id="PF05721">
    <property type="entry name" value="PhyH"/>
    <property type="match status" value="1"/>
</dbReference>
<dbReference type="Proteomes" id="UP001596380">
    <property type="component" value="Unassembled WGS sequence"/>
</dbReference>
<dbReference type="PANTHER" id="PTHR20883:SF46">
    <property type="entry name" value="PHYTANOYL-COA HYDROXYLASE"/>
    <property type="match status" value="1"/>
</dbReference>
<evidence type="ECO:0000313" key="2">
    <source>
        <dbReference type="Proteomes" id="UP001596380"/>
    </source>
</evidence>
<keyword evidence="2" id="KW-1185">Reference proteome</keyword>
<dbReference type="Gene3D" id="2.60.120.620">
    <property type="entry name" value="q2cbj1_9rhob like domain"/>
    <property type="match status" value="1"/>
</dbReference>
<proteinExistence type="predicted"/>
<dbReference type="GO" id="GO:0051213">
    <property type="term" value="F:dioxygenase activity"/>
    <property type="evidence" value="ECO:0007669"/>
    <property type="project" value="UniProtKB-KW"/>
</dbReference>
<dbReference type="EMBL" id="JBHSXS010000001">
    <property type="protein sequence ID" value="MFC6878594.1"/>
    <property type="molecule type" value="Genomic_DNA"/>
</dbReference>
<comment type="caution">
    <text evidence="1">The sequence shown here is derived from an EMBL/GenBank/DDBJ whole genome shotgun (WGS) entry which is preliminary data.</text>
</comment>
<name>A0ABW2CAY1_9ACTN</name>
<sequence length="264" mass="29854">MQAPTDRPAFDADPMRRYETDGYAIFRNVLDAELIEEADRHVRWLQERHPDRTGEDLSHDLVAKDPFWVRLVSDDRLLDVAQRFVGPDIALFASAYISKPPFTGKPVLWHQDGAFWPLDPMRVVTLWLAVDRSTPENGCLRVIPGSHKEVLHEVRERGDAGAVFGVESAAGVDESEAADLVLEPGDVEVHHPNIMHGSEANDSPYRRCGLTIRYIPTSTRIIEEPLPYPSALLLRGEPGVNEYQPRPRYVEGLHMPFRGCEDWA</sequence>
<dbReference type="SUPFAM" id="SSF51197">
    <property type="entry name" value="Clavaminate synthase-like"/>
    <property type="match status" value="1"/>
</dbReference>
<accession>A0ABW2CAY1</accession>
<organism evidence="1 2">
    <name type="scientific">Actinomadura yumaensis</name>
    <dbReference type="NCBI Taxonomy" id="111807"/>
    <lineage>
        <taxon>Bacteria</taxon>
        <taxon>Bacillati</taxon>
        <taxon>Actinomycetota</taxon>
        <taxon>Actinomycetes</taxon>
        <taxon>Streptosporangiales</taxon>
        <taxon>Thermomonosporaceae</taxon>
        <taxon>Actinomadura</taxon>
    </lineage>
</organism>
<dbReference type="RefSeq" id="WP_160819837.1">
    <property type="nucleotide sequence ID" value="NZ_JBHSXE010000001.1"/>
</dbReference>
<gene>
    <name evidence="1" type="ORF">ACFQKB_02320</name>
</gene>
<reference evidence="2" key="1">
    <citation type="journal article" date="2019" name="Int. J. Syst. Evol. Microbiol.">
        <title>The Global Catalogue of Microorganisms (GCM) 10K type strain sequencing project: providing services to taxonomists for standard genome sequencing and annotation.</title>
        <authorList>
            <consortium name="The Broad Institute Genomics Platform"/>
            <consortium name="The Broad Institute Genome Sequencing Center for Infectious Disease"/>
            <person name="Wu L."/>
            <person name="Ma J."/>
        </authorList>
    </citation>
    <scope>NUCLEOTIDE SEQUENCE [LARGE SCALE GENOMIC DNA]</scope>
    <source>
        <strain evidence="2">JCM 3369</strain>
    </source>
</reference>